<accession>A0ABU9RT27</accession>
<evidence type="ECO:0000313" key="2">
    <source>
        <dbReference type="EMBL" id="MEM5422762.1"/>
    </source>
</evidence>
<dbReference type="EMBL" id="JAYMRV010000005">
    <property type="protein sequence ID" value="MEM5422762.1"/>
    <property type="molecule type" value="Genomic_DNA"/>
</dbReference>
<dbReference type="Proteomes" id="UP001489897">
    <property type="component" value="Unassembled WGS sequence"/>
</dbReference>
<sequence length="83" mass="8737">MNERRQVRLKHAQAAGNSGHITGKNAATIDADPTSALPAPSRTHDNPRCIAPGTRPSMQACNASDKFRIGDPQAGDMLGKSSL</sequence>
<keyword evidence="3" id="KW-1185">Reference proteome</keyword>
<name>A0ABU9RT27_9BURK</name>
<organism evidence="2 3">
    <name type="scientific">Paraburkholderia ferrariae</name>
    <dbReference type="NCBI Taxonomy" id="386056"/>
    <lineage>
        <taxon>Bacteria</taxon>
        <taxon>Pseudomonadati</taxon>
        <taxon>Pseudomonadota</taxon>
        <taxon>Betaproteobacteria</taxon>
        <taxon>Burkholderiales</taxon>
        <taxon>Burkholderiaceae</taxon>
        <taxon>Paraburkholderia</taxon>
    </lineage>
</organism>
<proteinExistence type="predicted"/>
<gene>
    <name evidence="2" type="ORF">VSR73_17020</name>
</gene>
<reference evidence="2 3" key="1">
    <citation type="submission" date="2024-01" db="EMBL/GenBank/DDBJ databases">
        <title>The diversity of rhizobia nodulating Mimosa spp. in eleven states of Brazil covering several biomes is determined by host plant, location, and edaphic factors.</title>
        <authorList>
            <person name="Rouws L."/>
            <person name="Barauna A."/>
            <person name="Beukes C."/>
            <person name="De Faria S.M."/>
            <person name="Gross E."/>
            <person name="Dos Reis Junior F.B."/>
            <person name="Simon M."/>
            <person name="Maluk M."/>
            <person name="Odee D.W."/>
            <person name="Kenicer G."/>
            <person name="Young J.P.W."/>
            <person name="Reis V.M."/>
            <person name="Zilli J."/>
            <person name="James E.K."/>
        </authorList>
    </citation>
    <scope>NUCLEOTIDE SEQUENCE [LARGE SCALE GENOMIC DNA]</scope>
    <source>
        <strain evidence="2 3">JPY167</strain>
    </source>
</reference>
<protein>
    <submittedName>
        <fullName evidence="2">Uncharacterized protein</fullName>
    </submittedName>
</protein>
<evidence type="ECO:0000313" key="3">
    <source>
        <dbReference type="Proteomes" id="UP001489897"/>
    </source>
</evidence>
<feature type="region of interest" description="Disordered" evidence="1">
    <location>
        <begin position="12"/>
        <end position="83"/>
    </location>
</feature>
<evidence type="ECO:0000256" key="1">
    <source>
        <dbReference type="SAM" id="MobiDB-lite"/>
    </source>
</evidence>
<comment type="caution">
    <text evidence="2">The sequence shown here is derived from an EMBL/GenBank/DDBJ whole genome shotgun (WGS) entry which is preliminary data.</text>
</comment>